<sequence>MSALADDAAYLPMPMALPADGDTPPHRIPISLFLPPTTGPGHPAPPIAAMPDWHGLPPVSVAHLIRRYTRIGDIVLDIDAHPTVAAAAVHLRRVPSPPDNAGTGSPTRPLPAVSAGGCLDEVMPRPEAVVDLIMVAFPRPWQDPLDLIATVEAMQAWRRLLRPGGHLIVVLDALAPEPDSIGYRSSVIAAARAAGLLYHQHIPVVHTPLPEHEPRTDIDPATEPTPAKRLPTGRHRLIHRDLIVFAGTATAQESIDA</sequence>
<dbReference type="EMBL" id="BOPF01000030">
    <property type="protein sequence ID" value="GIJ49750.1"/>
    <property type="molecule type" value="Genomic_DNA"/>
</dbReference>
<dbReference type="AlphaFoldDB" id="A0A8J4DSZ0"/>
<evidence type="ECO:0000313" key="2">
    <source>
        <dbReference type="EMBL" id="GIJ49750.1"/>
    </source>
</evidence>
<dbReference type="RefSeq" id="WP_239153514.1">
    <property type="nucleotide sequence ID" value="NZ_BOPF01000030.1"/>
</dbReference>
<name>A0A8J4DSZ0_9ACTN</name>
<accession>A0A8J4DSZ0</accession>
<dbReference type="Proteomes" id="UP000619260">
    <property type="component" value="Unassembled WGS sequence"/>
</dbReference>
<evidence type="ECO:0000256" key="1">
    <source>
        <dbReference type="SAM" id="MobiDB-lite"/>
    </source>
</evidence>
<feature type="compositionally biased region" description="Basic and acidic residues" evidence="1">
    <location>
        <begin position="209"/>
        <end position="218"/>
    </location>
</feature>
<protein>
    <submittedName>
        <fullName evidence="2">Uncharacterized protein</fullName>
    </submittedName>
</protein>
<evidence type="ECO:0000313" key="3">
    <source>
        <dbReference type="Proteomes" id="UP000619260"/>
    </source>
</evidence>
<dbReference type="InterPro" id="IPR029063">
    <property type="entry name" value="SAM-dependent_MTases_sf"/>
</dbReference>
<gene>
    <name evidence="2" type="ORF">Val02_66360</name>
</gene>
<keyword evidence="3" id="KW-1185">Reference proteome</keyword>
<organism evidence="2 3">
    <name type="scientific">Virgisporangium aliadipatigenens</name>
    <dbReference type="NCBI Taxonomy" id="741659"/>
    <lineage>
        <taxon>Bacteria</taxon>
        <taxon>Bacillati</taxon>
        <taxon>Actinomycetota</taxon>
        <taxon>Actinomycetes</taxon>
        <taxon>Micromonosporales</taxon>
        <taxon>Micromonosporaceae</taxon>
        <taxon>Virgisporangium</taxon>
    </lineage>
</organism>
<proteinExistence type="predicted"/>
<reference evidence="2" key="1">
    <citation type="submission" date="2021-01" db="EMBL/GenBank/DDBJ databases">
        <title>Whole genome shotgun sequence of Virgisporangium aliadipatigenens NBRC 105644.</title>
        <authorList>
            <person name="Komaki H."/>
            <person name="Tamura T."/>
        </authorList>
    </citation>
    <scope>NUCLEOTIDE SEQUENCE</scope>
    <source>
        <strain evidence="2">NBRC 105644</strain>
    </source>
</reference>
<comment type="caution">
    <text evidence="2">The sequence shown here is derived from an EMBL/GenBank/DDBJ whole genome shotgun (WGS) entry which is preliminary data.</text>
</comment>
<dbReference type="SUPFAM" id="SSF53335">
    <property type="entry name" value="S-adenosyl-L-methionine-dependent methyltransferases"/>
    <property type="match status" value="1"/>
</dbReference>
<feature type="region of interest" description="Disordered" evidence="1">
    <location>
        <begin position="208"/>
        <end position="230"/>
    </location>
</feature>